<dbReference type="GO" id="GO:0022627">
    <property type="term" value="C:cytosolic small ribosomal subunit"/>
    <property type="evidence" value="ECO:0007669"/>
    <property type="project" value="UniProtKB-ARBA"/>
</dbReference>
<gene>
    <name evidence="7" type="ORF">B7463_g2435</name>
</gene>
<dbReference type="AlphaFoldDB" id="A0A3E2HKL1"/>
<feature type="non-terminal residue" evidence="7">
    <location>
        <position position="1"/>
    </location>
</feature>
<reference evidence="7 8" key="1">
    <citation type="submission" date="2018-05" db="EMBL/GenBank/DDBJ databases">
        <title>Draft genome sequence of Scytalidium lignicola DSM 105466, a ubiquitous saprotrophic fungus.</title>
        <authorList>
            <person name="Buettner E."/>
            <person name="Gebauer A.M."/>
            <person name="Hofrichter M."/>
            <person name="Liers C."/>
            <person name="Kellner H."/>
        </authorList>
    </citation>
    <scope>NUCLEOTIDE SEQUENCE [LARGE SCALE GENOMIC DNA]</scope>
    <source>
        <strain evidence="7 8">DSM 105466</strain>
    </source>
</reference>
<dbReference type="InterPro" id="IPR006598">
    <property type="entry name" value="CAP10"/>
</dbReference>
<accession>A0A3E2HKL1</accession>
<evidence type="ECO:0000256" key="2">
    <source>
        <dbReference type="ARBA" id="ARBA00022980"/>
    </source>
</evidence>
<evidence type="ECO:0000313" key="7">
    <source>
        <dbReference type="EMBL" id="RFU33926.1"/>
    </source>
</evidence>
<dbReference type="SUPFAM" id="SSF56047">
    <property type="entry name" value="Ribosomal protein S8"/>
    <property type="match status" value="1"/>
</dbReference>
<dbReference type="FunFam" id="3.30.1370.30:FF:000001">
    <property type="entry name" value="40S ribosomal protein S15a"/>
    <property type="match status" value="1"/>
</dbReference>
<feature type="transmembrane region" description="Helical" evidence="5">
    <location>
        <begin position="140"/>
        <end position="160"/>
    </location>
</feature>
<dbReference type="PANTHER" id="PTHR11758">
    <property type="entry name" value="40S RIBOSOMAL PROTEIN S15A"/>
    <property type="match status" value="1"/>
</dbReference>
<dbReference type="InterPro" id="IPR047863">
    <property type="entry name" value="Ribosomal_uS8_CS"/>
</dbReference>
<dbReference type="InterPro" id="IPR000630">
    <property type="entry name" value="Ribosomal_uS8"/>
</dbReference>
<comment type="similarity">
    <text evidence="1 4">Belongs to the universal ribosomal protein uS8 family.</text>
</comment>
<dbReference type="Proteomes" id="UP000258309">
    <property type="component" value="Unassembled WGS sequence"/>
</dbReference>
<dbReference type="PROSITE" id="PS00053">
    <property type="entry name" value="RIBOSOMAL_S8"/>
    <property type="match status" value="1"/>
</dbReference>
<dbReference type="Pfam" id="PF05686">
    <property type="entry name" value="Glyco_transf_90"/>
    <property type="match status" value="1"/>
</dbReference>
<organism evidence="7 8">
    <name type="scientific">Scytalidium lignicola</name>
    <name type="common">Hyphomycete</name>
    <dbReference type="NCBI Taxonomy" id="5539"/>
    <lineage>
        <taxon>Eukaryota</taxon>
        <taxon>Fungi</taxon>
        <taxon>Dikarya</taxon>
        <taxon>Ascomycota</taxon>
        <taxon>Pezizomycotina</taxon>
        <taxon>Leotiomycetes</taxon>
        <taxon>Leotiomycetes incertae sedis</taxon>
        <taxon>Scytalidium</taxon>
    </lineage>
</organism>
<dbReference type="FunFam" id="3.30.1490.10:FF:000002">
    <property type="entry name" value="40S ribosomal protein S15a"/>
    <property type="match status" value="1"/>
</dbReference>
<keyword evidence="5" id="KW-0472">Membrane</keyword>
<dbReference type="Gene3D" id="3.30.1490.10">
    <property type="match status" value="1"/>
</dbReference>
<evidence type="ECO:0000256" key="4">
    <source>
        <dbReference type="RuleBase" id="RU003660"/>
    </source>
</evidence>
<keyword evidence="2 4" id="KW-0689">Ribosomal protein</keyword>
<evidence type="ECO:0000256" key="5">
    <source>
        <dbReference type="SAM" id="Phobius"/>
    </source>
</evidence>
<keyword evidence="8" id="KW-1185">Reference proteome</keyword>
<evidence type="ECO:0000256" key="1">
    <source>
        <dbReference type="ARBA" id="ARBA00006471"/>
    </source>
</evidence>
<keyword evidence="3 4" id="KW-0687">Ribonucleoprotein</keyword>
<feature type="domain" description="Glycosyl transferase CAP10" evidence="6">
    <location>
        <begin position="457"/>
        <end position="734"/>
    </location>
</feature>
<dbReference type="GO" id="GO:0003735">
    <property type="term" value="F:structural constituent of ribosome"/>
    <property type="evidence" value="ECO:0007669"/>
    <property type="project" value="InterPro"/>
</dbReference>
<name>A0A3E2HKL1_SCYLI</name>
<evidence type="ECO:0000313" key="8">
    <source>
        <dbReference type="Proteomes" id="UP000258309"/>
    </source>
</evidence>
<dbReference type="EMBL" id="NCSJ02000028">
    <property type="protein sequence ID" value="RFU33926.1"/>
    <property type="molecule type" value="Genomic_DNA"/>
</dbReference>
<protein>
    <recommendedName>
        <fullName evidence="6">Glycosyl transferase CAP10 domain-containing protein</fullName>
    </recommendedName>
</protein>
<dbReference type="OMA" id="HQPTWTH"/>
<dbReference type="NCBIfam" id="NF003115">
    <property type="entry name" value="PRK04034.1"/>
    <property type="match status" value="1"/>
</dbReference>
<dbReference type="InterPro" id="IPR035987">
    <property type="entry name" value="Ribosomal_uS8_sf"/>
</dbReference>
<dbReference type="OrthoDB" id="541052at2759"/>
<keyword evidence="5" id="KW-0812">Transmembrane</keyword>
<comment type="caution">
    <text evidence="7">The sequence shown here is derived from an EMBL/GenBank/DDBJ whole genome shotgun (WGS) entry which is preliminary data.</text>
</comment>
<proteinExistence type="inferred from homology"/>
<dbReference type="GO" id="GO:0006412">
    <property type="term" value="P:translation"/>
    <property type="evidence" value="ECO:0007669"/>
    <property type="project" value="InterPro"/>
</dbReference>
<dbReference type="STRING" id="5539.A0A3E2HKL1"/>
<evidence type="ECO:0000259" key="6">
    <source>
        <dbReference type="SMART" id="SM00672"/>
    </source>
</evidence>
<feature type="non-terminal residue" evidence="7">
    <location>
        <position position="742"/>
    </location>
</feature>
<evidence type="ECO:0000256" key="3">
    <source>
        <dbReference type="ARBA" id="ARBA00023274"/>
    </source>
</evidence>
<dbReference type="Gene3D" id="3.30.1370.30">
    <property type="match status" value="1"/>
</dbReference>
<keyword evidence="5" id="KW-1133">Transmembrane helix</keyword>
<dbReference type="Pfam" id="PF00410">
    <property type="entry name" value="Ribosomal_S8"/>
    <property type="match status" value="1"/>
</dbReference>
<dbReference type="SMART" id="SM00672">
    <property type="entry name" value="CAP10"/>
    <property type="match status" value="1"/>
</dbReference>
<sequence>MVKTSVLNDALNAINNAEKQGKRQVLIRPSSKVIVKFLSVMQKHGYIGEFEQIDDHRAGKITVQLNGRLNKTGVISPRYNVRLGDLEKWVVKLLPSRQFGYIVLTTSAGIMDHEEARRKHSLALEQKVPQKKKEQILQRLAVEMALVLLIPLVVWSIYLIRQPGAVNSIPKPLNPLAPPTTVSSKGSQPDKLWSEPTYKLNKAHPIWQLVKDAEKSFDGVKEKQSKTLAEAVAIYRKRYGIPPPPNFDKWYEFAKEKGVKMIDEYDNIHQTLTPFWGLKPSTIRGRAREALGFPNNLIGVYIRNGAVNHIEGGVEWQQNATVGMMKNWVKYLPDMDLCFNVHDEPRVVLQHDDIARLVKSAKTTYMPAANSVRSPRNSWSQRPSDLGDGLNIEEVKTTRFNVFAHQPTWTHSRISCPPDSAARIELDDGPKEDNYNSYALGELGFIYNQTAFSDICQSPSLQDTYGFFDRPNAFNIAQDLVPIFSQSKISSFSDILYPSPWYWYGKVSYNASEDFTWQEKKNSIYWRGSTTGGFSRNGGWRHQHRQRVVTKINAVGPVKILTNNNGEGSSDDDWQLKKAPRNDFGDLLDVYFSHIGQCDDGDCKAQTEFFDVKAAANQSDAWHYKYLLDMDGNAFSGRFYAFLRSKSLVFKMALFKEWHEEWLKPWVHYIPWSLKGDEWVESVRWFDADSEGRAEAERIALQSRSWANKVLRNEDMEAWFFRLLLEYGRLVDDDREEIGFSV</sequence>